<gene>
    <name evidence="5" type="ORF">CcaverHIS019_0109910</name>
</gene>
<organism evidence="5 6">
    <name type="scientific">Cutaneotrichosporon cavernicola</name>
    <dbReference type="NCBI Taxonomy" id="279322"/>
    <lineage>
        <taxon>Eukaryota</taxon>
        <taxon>Fungi</taxon>
        <taxon>Dikarya</taxon>
        <taxon>Basidiomycota</taxon>
        <taxon>Agaricomycotina</taxon>
        <taxon>Tremellomycetes</taxon>
        <taxon>Trichosporonales</taxon>
        <taxon>Trichosporonaceae</taxon>
        <taxon>Cutaneotrichosporon</taxon>
    </lineage>
</organism>
<feature type="region of interest" description="Disordered" evidence="4">
    <location>
        <begin position="420"/>
        <end position="469"/>
    </location>
</feature>
<dbReference type="PANTHER" id="PTHR12214">
    <property type="entry name" value="GC-RICH SEQUENCE DNA-BINDING FACTOR"/>
    <property type="match status" value="1"/>
</dbReference>
<dbReference type="PANTHER" id="PTHR12214:SF0">
    <property type="entry name" value="LD29489P"/>
    <property type="match status" value="1"/>
</dbReference>
<dbReference type="Proteomes" id="UP001233271">
    <property type="component" value="Chromosome 1"/>
</dbReference>
<keyword evidence="3" id="KW-0175">Coiled coil</keyword>
<dbReference type="Pfam" id="PF15458">
    <property type="entry name" value="NTR2"/>
    <property type="match status" value="1"/>
</dbReference>
<dbReference type="RefSeq" id="XP_060453539.1">
    <property type="nucleotide sequence ID" value="XM_060604310.1"/>
</dbReference>
<reference evidence="5" key="1">
    <citation type="journal article" date="2023" name="BMC Genomics">
        <title>Chromosome-level genome assemblies of Cutaneotrichosporon spp. (Trichosporonales, Basidiomycota) reveal imbalanced evolution between nucleotide sequences and chromosome synteny.</title>
        <authorList>
            <person name="Kobayashi Y."/>
            <person name="Kayamori A."/>
            <person name="Aoki K."/>
            <person name="Shiwa Y."/>
            <person name="Matsutani M."/>
            <person name="Fujita N."/>
            <person name="Sugita T."/>
            <person name="Iwasaki W."/>
            <person name="Tanaka N."/>
            <person name="Takashima M."/>
        </authorList>
    </citation>
    <scope>NUCLEOTIDE SEQUENCE</scope>
    <source>
        <strain evidence="5">HIS019</strain>
    </source>
</reference>
<feature type="compositionally biased region" description="Acidic residues" evidence="4">
    <location>
        <begin position="253"/>
        <end position="264"/>
    </location>
</feature>
<keyword evidence="6" id="KW-1185">Reference proteome</keyword>
<evidence type="ECO:0000256" key="3">
    <source>
        <dbReference type="SAM" id="Coils"/>
    </source>
</evidence>
<dbReference type="InterPro" id="IPR012890">
    <property type="entry name" value="GCFC2-like"/>
</dbReference>
<dbReference type="InterPro" id="IPR028211">
    <property type="entry name" value="Ntr2"/>
</dbReference>
<feature type="compositionally biased region" description="Basic residues" evidence="4">
    <location>
        <begin position="441"/>
        <end position="456"/>
    </location>
</feature>
<evidence type="ECO:0008006" key="7">
    <source>
        <dbReference type="Google" id="ProtNLM"/>
    </source>
</evidence>
<keyword evidence="2" id="KW-0539">Nucleus</keyword>
<name>A0AA48IE83_9TREE</name>
<feature type="region of interest" description="Disordered" evidence="4">
    <location>
        <begin position="1"/>
        <end position="84"/>
    </location>
</feature>
<proteinExistence type="predicted"/>
<evidence type="ECO:0000256" key="1">
    <source>
        <dbReference type="ARBA" id="ARBA00004123"/>
    </source>
</evidence>
<sequence length="764" mass="84202">MFIKRARPRPSARARTRDVEDEEPAASSPLAESGAAAAEEGGEDEAGSVLNRVKAKKKGMKGKGGRLSFAGDVDSGDSSTAFKQKKSLLSQALRASTPIASSQAAAASSSQSYSAEYLSELKAATPTRAPAADDDDDSGNLSRAARDKYASVIDADSAAGIPDPVAIAAAKNRRKAVVEAKRHGIEPGEDFISLGKEPHPESRLMREEDEGEDGDEDLADYTGANDRLYLGKNANKRAAQRLKGEIGELIEDHEMESESDEETREWERSLVERGGVQQDAPKPQKVKTAGYIPTPIPASRPVPTISSAVGRIEQRMAALKATTEEHERNLENATRELVLLEEQERDLRKQVESTEGKRAWVEEFQGWVETLGHFLEEKVPLLDVIEKDANRFAQERAERISVRRAGDDSDDLALVLGVAANQTRPEEQSASESAPNSDARKIRRQAHADRRARRRGIVAAPDDDGLSTDDELDGDLADDYEAAQHEIERRVHGLLEDVKAEDLRDPEVGAAVRFAEWRKRYPEEYEGAFGGLSLVQAWEFWARGEMVGWDPVRSDATLDSFRWYRGLYEYSRPRMEDDDDDDAMDLEPDVAPEGDQAVEMVSKLVVPNLLSALEKYDPYSARQTRKLRDVVDFVGMLLGEDHRKYQDLVRCVIGVYSSHIASLATAVAGAAGPIATRAPPYNPAARSAMQRFVRRRIKLLANLGQWRRLALDVKDLTARVVSLTLRPMLAKTWSEGGGDEMGAKVLAVAKELPPNLVQFLQTGR</sequence>
<feature type="region of interest" description="Disordered" evidence="4">
    <location>
        <begin position="188"/>
        <end position="221"/>
    </location>
</feature>
<dbReference type="GO" id="GO:0000390">
    <property type="term" value="P:spliceosomal complex disassembly"/>
    <property type="evidence" value="ECO:0007669"/>
    <property type="project" value="InterPro"/>
</dbReference>
<feature type="compositionally biased region" description="Low complexity" evidence="4">
    <location>
        <begin position="25"/>
        <end position="39"/>
    </location>
</feature>
<dbReference type="EMBL" id="AP028212">
    <property type="protein sequence ID" value="BEI88273.1"/>
    <property type="molecule type" value="Genomic_DNA"/>
</dbReference>
<dbReference type="GO" id="GO:0003677">
    <property type="term" value="F:DNA binding"/>
    <property type="evidence" value="ECO:0007669"/>
    <property type="project" value="InterPro"/>
</dbReference>
<accession>A0AA48IE83</accession>
<dbReference type="GeneID" id="85492144"/>
<feature type="compositionally biased region" description="Basic and acidic residues" evidence="4">
    <location>
        <begin position="196"/>
        <end position="206"/>
    </location>
</feature>
<feature type="coiled-coil region" evidence="3">
    <location>
        <begin position="309"/>
        <end position="357"/>
    </location>
</feature>
<evidence type="ECO:0000256" key="4">
    <source>
        <dbReference type="SAM" id="MobiDB-lite"/>
    </source>
</evidence>
<evidence type="ECO:0000313" key="5">
    <source>
        <dbReference type="EMBL" id="BEI88273.1"/>
    </source>
</evidence>
<feature type="compositionally biased region" description="Basic residues" evidence="4">
    <location>
        <begin position="1"/>
        <end position="14"/>
    </location>
</feature>
<dbReference type="GO" id="GO:0071008">
    <property type="term" value="C:U2-type post-mRNA release spliceosomal complex"/>
    <property type="evidence" value="ECO:0007669"/>
    <property type="project" value="InterPro"/>
</dbReference>
<feature type="compositionally biased region" description="Polar residues" evidence="4">
    <location>
        <begin position="420"/>
        <end position="436"/>
    </location>
</feature>
<feature type="region of interest" description="Disordered" evidence="4">
    <location>
        <begin position="249"/>
        <end position="303"/>
    </location>
</feature>
<evidence type="ECO:0000313" key="6">
    <source>
        <dbReference type="Proteomes" id="UP001233271"/>
    </source>
</evidence>
<feature type="region of interest" description="Disordered" evidence="4">
    <location>
        <begin position="124"/>
        <end position="143"/>
    </location>
</feature>
<dbReference type="AlphaFoldDB" id="A0AA48IE83"/>
<dbReference type="KEGG" id="ccac:CcaHIS019_0109910"/>
<feature type="compositionally biased region" description="Basic residues" evidence="4">
    <location>
        <begin position="53"/>
        <end position="64"/>
    </location>
</feature>
<protein>
    <recommendedName>
        <fullName evidence="7">GCFC-domain-containing protein</fullName>
    </recommendedName>
</protein>
<comment type="subcellular location">
    <subcellularLocation>
        <location evidence="1">Nucleus</location>
    </subcellularLocation>
</comment>
<feature type="compositionally biased region" description="Acidic residues" evidence="4">
    <location>
        <begin position="207"/>
        <end position="219"/>
    </location>
</feature>
<evidence type="ECO:0000256" key="2">
    <source>
        <dbReference type="ARBA" id="ARBA00023242"/>
    </source>
</evidence>